<evidence type="ECO:0000313" key="5">
    <source>
        <dbReference type="Proteomes" id="UP000728032"/>
    </source>
</evidence>
<dbReference type="AlphaFoldDB" id="A0A7R9QPA9"/>
<gene>
    <name evidence="4" type="ORF">ONB1V03_LOCUS9936</name>
</gene>
<keyword evidence="5" id="KW-1185">Reference proteome</keyword>
<dbReference type="Pfam" id="PF00366">
    <property type="entry name" value="Ribosomal_S17"/>
    <property type="match status" value="1"/>
</dbReference>
<dbReference type="InterPro" id="IPR000266">
    <property type="entry name" value="Ribosomal_uS17"/>
</dbReference>
<sequence>MSSSLVMAKCLGQPLNQTIKVLIPKLKFDTFLNMYFRDTEQILADDHNHDCKPGDWLLVKKLDQPLSLRVDHRVERVVYRAGHVVDPLSGKQSLGYEYVSDADRQSQVFGLKPPLQRTPNNR</sequence>
<dbReference type="InterPro" id="IPR012340">
    <property type="entry name" value="NA-bd_OB-fold"/>
</dbReference>
<dbReference type="OrthoDB" id="274752at2759"/>
<reference evidence="4" key="1">
    <citation type="submission" date="2020-11" db="EMBL/GenBank/DDBJ databases">
        <authorList>
            <person name="Tran Van P."/>
        </authorList>
    </citation>
    <scope>NUCLEOTIDE SEQUENCE</scope>
</reference>
<dbReference type="PANTHER" id="PTHR24088:SF0">
    <property type="entry name" value="SMALL RIBOSOMAL SUBUNIT PROTEIN US17M"/>
    <property type="match status" value="1"/>
</dbReference>
<keyword evidence="3" id="KW-0687">Ribonucleoprotein</keyword>
<dbReference type="EMBL" id="OC921300">
    <property type="protein sequence ID" value="CAD7653279.1"/>
    <property type="molecule type" value="Genomic_DNA"/>
</dbReference>
<name>A0A7R9QPA9_9ACAR</name>
<evidence type="ECO:0000256" key="2">
    <source>
        <dbReference type="ARBA" id="ARBA00022980"/>
    </source>
</evidence>
<dbReference type="EMBL" id="CAJPVJ010006475">
    <property type="protein sequence ID" value="CAG2170466.1"/>
    <property type="molecule type" value="Genomic_DNA"/>
</dbReference>
<dbReference type="Gene3D" id="2.40.50.140">
    <property type="entry name" value="Nucleic acid-binding proteins"/>
    <property type="match status" value="1"/>
</dbReference>
<accession>A0A7R9QPA9</accession>
<dbReference type="GO" id="GO:0005763">
    <property type="term" value="C:mitochondrial small ribosomal subunit"/>
    <property type="evidence" value="ECO:0007669"/>
    <property type="project" value="InterPro"/>
</dbReference>
<dbReference type="SUPFAM" id="SSF50249">
    <property type="entry name" value="Nucleic acid-binding proteins"/>
    <property type="match status" value="1"/>
</dbReference>
<dbReference type="GO" id="GO:0032543">
    <property type="term" value="P:mitochondrial translation"/>
    <property type="evidence" value="ECO:0007669"/>
    <property type="project" value="TreeGrafter"/>
</dbReference>
<evidence type="ECO:0008006" key="6">
    <source>
        <dbReference type="Google" id="ProtNLM"/>
    </source>
</evidence>
<evidence type="ECO:0000256" key="3">
    <source>
        <dbReference type="ARBA" id="ARBA00023274"/>
    </source>
</evidence>
<comment type="similarity">
    <text evidence="1">Belongs to the universal ribosomal protein uS17 family.</text>
</comment>
<organism evidence="4">
    <name type="scientific">Oppiella nova</name>
    <dbReference type="NCBI Taxonomy" id="334625"/>
    <lineage>
        <taxon>Eukaryota</taxon>
        <taxon>Metazoa</taxon>
        <taxon>Ecdysozoa</taxon>
        <taxon>Arthropoda</taxon>
        <taxon>Chelicerata</taxon>
        <taxon>Arachnida</taxon>
        <taxon>Acari</taxon>
        <taxon>Acariformes</taxon>
        <taxon>Sarcoptiformes</taxon>
        <taxon>Oribatida</taxon>
        <taxon>Brachypylina</taxon>
        <taxon>Oppioidea</taxon>
        <taxon>Oppiidae</taxon>
        <taxon>Oppiella</taxon>
    </lineage>
</organism>
<dbReference type="Proteomes" id="UP000728032">
    <property type="component" value="Unassembled WGS sequence"/>
</dbReference>
<dbReference type="InterPro" id="IPR039193">
    <property type="entry name" value="Ribosomal_uS17m_metazoa"/>
</dbReference>
<dbReference type="GO" id="GO:0003735">
    <property type="term" value="F:structural constituent of ribosome"/>
    <property type="evidence" value="ECO:0007669"/>
    <property type="project" value="InterPro"/>
</dbReference>
<evidence type="ECO:0000256" key="1">
    <source>
        <dbReference type="ARBA" id="ARBA00010254"/>
    </source>
</evidence>
<proteinExistence type="inferred from homology"/>
<evidence type="ECO:0000313" key="4">
    <source>
        <dbReference type="EMBL" id="CAD7653279.1"/>
    </source>
</evidence>
<protein>
    <recommendedName>
        <fullName evidence="6">Mitochondrial ribosomal protein S17</fullName>
    </recommendedName>
</protein>
<keyword evidence="2" id="KW-0689">Ribosomal protein</keyword>
<dbReference type="PANTHER" id="PTHR24088">
    <property type="entry name" value="28S RIBOSOMAL PROTEIN S17, MITOCHONDRIAL"/>
    <property type="match status" value="1"/>
</dbReference>